<accession>A0A0E9STK4</accession>
<dbReference type="EMBL" id="GBXM01063873">
    <property type="protein sequence ID" value="JAH44704.1"/>
    <property type="molecule type" value="Transcribed_RNA"/>
</dbReference>
<organism evidence="1">
    <name type="scientific">Anguilla anguilla</name>
    <name type="common">European freshwater eel</name>
    <name type="synonym">Muraena anguilla</name>
    <dbReference type="NCBI Taxonomy" id="7936"/>
    <lineage>
        <taxon>Eukaryota</taxon>
        <taxon>Metazoa</taxon>
        <taxon>Chordata</taxon>
        <taxon>Craniata</taxon>
        <taxon>Vertebrata</taxon>
        <taxon>Euteleostomi</taxon>
        <taxon>Actinopterygii</taxon>
        <taxon>Neopterygii</taxon>
        <taxon>Teleostei</taxon>
        <taxon>Anguilliformes</taxon>
        <taxon>Anguillidae</taxon>
        <taxon>Anguilla</taxon>
    </lineage>
</organism>
<proteinExistence type="predicted"/>
<dbReference type="AlphaFoldDB" id="A0A0E9STK4"/>
<name>A0A0E9STK4_ANGAN</name>
<evidence type="ECO:0000313" key="1">
    <source>
        <dbReference type="EMBL" id="JAH44704.1"/>
    </source>
</evidence>
<protein>
    <submittedName>
        <fullName evidence="1">Uncharacterized protein</fullName>
    </submittedName>
</protein>
<sequence length="21" mass="2526">MTVQLIFREILPKSLFWLCTS</sequence>
<reference evidence="1" key="1">
    <citation type="submission" date="2014-11" db="EMBL/GenBank/DDBJ databases">
        <authorList>
            <person name="Amaro Gonzalez C."/>
        </authorList>
    </citation>
    <scope>NUCLEOTIDE SEQUENCE</scope>
</reference>
<reference evidence="1" key="2">
    <citation type="journal article" date="2015" name="Fish Shellfish Immunol.">
        <title>Early steps in the European eel (Anguilla anguilla)-Vibrio vulnificus interaction in the gills: Role of the RtxA13 toxin.</title>
        <authorList>
            <person name="Callol A."/>
            <person name="Pajuelo D."/>
            <person name="Ebbesson L."/>
            <person name="Teles M."/>
            <person name="MacKenzie S."/>
            <person name="Amaro C."/>
        </authorList>
    </citation>
    <scope>NUCLEOTIDE SEQUENCE</scope>
</reference>